<dbReference type="InterPro" id="IPR015413">
    <property type="entry name" value="Methionyl/Leucyl_tRNA_Synth"/>
</dbReference>
<dbReference type="FunFam" id="1.10.730.10:FF:000003">
    <property type="entry name" value="Leucine--tRNA ligase"/>
    <property type="match status" value="1"/>
</dbReference>
<dbReference type="InterPro" id="IPR014729">
    <property type="entry name" value="Rossmann-like_a/b/a_fold"/>
</dbReference>
<dbReference type="Gene3D" id="3.10.20.590">
    <property type="match status" value="1"/>
</dbReference>
<accession>A0AA42HPG6</accession>
<dbReference type="InterPro" id="IPR013155">
    <property type="entry name" value="M/V/L/I-tRNA-synth_anticd-bd"/>
</dbReference>
<keyword evidence="4 9" id="KW-0547">Nucleotide-binding</keyword>
<dbReference type="HAMAP" id="MF_00049_B">
    <property type="entry name" value="Leu_tRNA_synth_B"/>
    <property type="match status" value="1"/>
</dbReference>
<evidence type="ECO:0000256" key="6">
    <source>
        <dbReference type="ARBA" id="ARBA00022917"/>
    </source>
</evidence>
<dbReference type="PRINTS" id="PR00985">
    <property type="entry name" value="TRNASYNTHLEU"/>
</dbReference>
<dbReference type="Pfam" id="PF09334">
    <property type="entry name" value="tRNA-synt_1g"/>
    <property type="match status" value="1"/>
</dbReference>
<dbReference type="FunFam" id="3.40.50.620:FF:000003">
    <property type="entry name" value="Leucine--tRNA ligase"/>
    <property type="match status" value="1"/>
</dbReference>
<keyword evidence="7 9" id="KW-0030">Aminoacyl-tRNA synthetase</keyword>
<feature type="binding site" evidence="9">
    <location>
        <position position="683"/>
    </location>
    <ligand>
        <name>ATP</name>
        <dbReference type="ChEBI" id="CHEBI:30616"/>
    </ligand>
</feature>
<evidence type="ECO:0000256" key="3">
    <source>
        <dbReference type="ARBA" id="ARBA00022598"/>
    </source>
</evidence>
<dbReference type="GO" id="GO:0005524">
    <property type="term" value="F:ATP binding"/>
    <property type="evidence" value="ECO:0007669"/>
    <property type="project" value="UniProtKB-UniRule"/>
</dbReference>
<gene>
    <name evidence="9 15" type="primary">leuS</name>
    <name evidence="15" type="ORF">N7330_03565</name>
</gene>
<dbReference type="FunFam" id="3.10.20.590:FF:000001">
    <property type="entry name" value="Leucine--tRNA ligase"/>
    <property type="match status" value="1"/>
</dbReference>
<proteinExistence type="inferred from homology"/>
<evidence type="ECO:0000313" key="16">
    <source>
        <dbReference type="Proteomes" id="UP001158297"/>
    </source>
</evidence>
<feature type="domain" description="Aminoacyl-tRNA synthetase class Ia" evidence="11">
    <location>
        <begin position="674"/>
        <end position="710"/>
    </location>
</feature>
<dbReference type="CDD" id="cd07958">
    <property type="entry name" value="Anticodon_Ia_Leu_BEm"/>
    <property type="match status" value="1"/>
</dbReference>
<dbReference type="InterPro" id="IPR025709">
    <property type="entry name" value="Leu_tRNA-synth_edit"/>
</dbReference>
<evidence type="ECO:0000259" key="12">
    <source>
        <dbReference type="Pfam" id="PF08264"/>
    </source>
</evidence>
<dbReference type="Pfam" id="PF00133">
    <property type="entry name" value="tRNA-synt_1"/>
    <property type="match status" value="1"/>
</dbReference>
<dbReference type="GO" id="GO:0002161">
    <property type="term" value="F:aminoacyl-tRNA deacylase activity"/>
    <property type="evidence" value="ECO:0007669"/>
    <property type="project" value="InterPro"/>
</dbReference>
<dbReference type="PROSITE" id="PS00178">
    <property type="entry name" value="AA_TRNA_LIGASE_I"/>
    <property type="match status" value="1"/>
</dbReference>
<evidence type="ECO:0000259" key="13">
    <source>
        <dbReference type="Pfam" id="PF09334"/>
    </source>
</evidence>
<evidence type="ECO:0000256" key="9">
    <source>
        <dbReference type="HAMAP-Rule" id="MF_00049"/>
    </source>
</evidence>
<evidence type="ECO:0000259" key="14">
    <source>
        <dbReference type="Pfam" id="PF13603"/>
    </source>
</evidence>
<dbReference type="PANTHER" id="PTHR43740">
    <property type="entry name" value="LEUCYL-TRNA SYNTHETASE"/>
    <property type="match status" value="1"/>
</dbReference>
<keyword evidence="5 9" id="KW-0067">ATP-binding</keyword>
<dbReference type="Gene3D" id="2.20.28.290">
    <property type="match status" value="1"/>
</dbReference>
<evidence type="ECO:0000256" key="4">
    <source>
        <dbReference type="ARBA" id="ARBA00022741"/>
    </source>
</evidence>
<comment type="subcellular location">
    <subcellularLocation>
        <location evidence="9">Cytoplasm</location>
    </subcellularLocation>
</comment>
<organism evidence="15 16">
    <name type="scientific">Comamonas aquatica</name>
    <dbReference type="NCBI Taxonomy" id="225991"/>
    <lineage>
        <taxon>Bacteria</taxon>
        <taxon>Pseudomonadati</taxon>
        <taxon>Pseudomonadota</taxon>
        <taxon>Betaproteobacteria</taxon>
        <taxon>Burkholderiales</taxon>
        <taxon>Comamonadaceae</taxon>
        <taxon>Comamonas</taxon>
    </lineage>
</organism>
<dbReference type="InterPro" id="IPR002302">
    <property type="entry name" value="Leu-tRNA-ligase"/>
</dbReference>
<reference evidence="15" key="1">
    <citation type="submission" date="2022-09" db="EMBL/GenBank/DDBJ databases">
        <title>Intensive care unit water sources are persistently colonized with multi-drug resistant bacteria and are the site of extensive horizontal gene transfer of antibiotic resistance genes.</title>
        <authorList>
            <person name="Diorio-Toth L."/>
        </authorList>
    </citation>
    <scope>NUCLEOTIDE SEQUENCE</scope>
    <source>
        <strain evidence="15">GD04130</strain>
    </source>
</reference>
<feature type="domain" description="Methionyl/Leucyl tRNA synthetase" evidence="13">
    <location>
        <begin position="38"/>
        <end position="171"/>
    </location>
</feature>
<dbReference type="Gene3D" id="1.10.730.10">
    <property type="entry name" value="Isoleucyl-tRNA Synthetase, Domain 1"/>
    <property type="match status" value="2"/>
</dbReference>
<dbReference type="InterPro" id="IPR009080">
    <property type="entry name" value="tRNAsynth_Ia_anticodon-bd"/>
</dbReference>
<dbReference type="InterPro" id="IPR001412">
    <property type="entry name" value="aa-tRNA-synth_I_CS"/>
</dbReference>
<evidence type="ECO:0000256" key="7">
    <source>
        <dbReference type="ARBA" id="ARBA00023146"/>
    </source>
</evidence>
<dbReference type="FunFam" id="3.40.50.620:FF:000056">
    <property type="entry name" value="Leucine--tRNA ligase"/>
    <property type="match status" value="1"/>
</dbReference>
<feature type="short sequence motif" description="'KMSKS' region" evidence="9">
    <location>
        <begin position="680"/>
        <end position="684"/>
    </location>
</feature>
<dbReference type="Pfam" id="PF08264">
    <property type="entry name" value="Anticodon_1"/>
    <property type="match status" value="1"/>
</dbReference>
<dbReference type="SUPFAM" id="SSF47323">
    <property type="entry name" value="Anticodon-binding domain of a subclass of class I aminoacyl-tRNA synthetases"/>
    <property type="match status" value="1"/>
</dbReference>
<comment type="catalytic activity">
    <reaction evidence="8 9">
        <text>tRNA(Leu) + L-leucine + ATP = L-leucyl-tRNA(Leu) + AMP + diphosphate</text>
        <dbReference type="Rhea" id="RHEA:11688"/>
        <dbReference type="Rhea" id="RHEA-COMP:9613"/>
        <dbReference type="Rhea" id="RHEA-COMP:9622"/>
        <dbReference type="ChEBI" id="CHEBI:30616"/>
        <dbReference type="ChEBI" id="CHEBI:33019"/>
        <dbReference type="ChEBI" id="CHEBI:57427"/>
        <dbReference type="ChEBI" id="CHEBI:78442"/>
        <dbReference type="ChEBI" id="CHEBI:78494"/>
        <dbReference type="ChEBI" id="CHEBI:456215"/>
        <dbReference type="EC" id="6.1.1.4"/>
    </reaction>
</comment>
<dbReference type="EMBL" id="JAODZU010000002">
    <property type="protein sequence ID" value="MDH0362140.1"/>
    <property type="molecule type" value="Genomic_DNA"/>
</dbReference>
<dbReference type="CDD" id="cd00812">
    <property type="entry name" value="LeuRS_core"/>
    <property type="match status" value="1"/>
</dbReference>
<sequence>MQDKYNHTEVERAAHDHWAARDAYRVVEDSNKKKFYACSMLPYPSGKLHMGHVRNYTINDMLTRQLRMQGYNVLMPMGWDAFGLPAENAALKNKVPPAQWTYDNIAYMKKQMQSMGLAIDWSREIATCDPEYYKWNQWLFLKMLDKGIAYRKTQVVNWDPVDQTVLANEQVIDGRGWRTGALVEKREIPGYYLAITGYAQELLDHVQVGNDKATLTGWPDKVRLMQENWIGKSAGVRFAFTHDIQGADGQLIQDGKLYVFTTRADTIMGVTFCAVAPEHPLALHAAADKPELAAFIEECKKGGTTEAELAVKEKEGKPTGLFVTHPITGAQVEVWIGNYVLMSYGDGAVMGVPAHDERDFAFARKYGLEIKPVIAPKAWAGKAVHNSTDTSVVEERTTSAPRISLESDPEKTLVWYAWSEEFGSKDGVCVNSGELDGLPHSKAVDKVAQLLAAKGLGEKKTTWRLRDWGISRQRYWGTPIPIIHCADCGAQPVPEQDLPVVLPQDLVPDGSGNPLVKSEAFHAGVVCPCCGKPARRETDTMDTFVDSSWYFMRYCDAKNGEQMVADGADYWMPMDQYIGGVEHAILHLLYARFWTKVMRDLGLLKIDEPFTKLLTQGMVLNHIYSRRTAKGAKEYFWPKDVEHIHDETGKIIGAKLKTEVDSADGLLPVGTAIDYEGVGTMSKSKNNGIDPQELIEKYGADTARLYTMFTAPPELTLEWNDAAVEGSYRFLRRVYNFGAKLLAGNYAAAEAATDGLSDLSQVQFGKDAKALRLEIHTVLKQVDYDYQRMQYNTVVSGAMKMINALEGFKGLDSADGQIAAIEGFGILLRVLYPATPHITHVLWNELGYANKQGDLLDAAWPQVDASALVQDELELVLQVNGKLRGAIRVPAAADKALIEATALAHEEAQKFINGATPKKVIVVPGRLVNIVV</sequence>
<feature type="domain" description="Leucyl-tRNA synthetase editing" evidence="14">
    <location>
        <begin position="227"/>
        <end position="386"/>
    </location>
</feature>
<dbReference type="Gene3D" id="3.40.50.620">
    <property type="entry name" value="HUPs"/>
    <property type="match status" value="2"/>
</dbReference>
<dbReference type="GO" id="GO:0004823">
    <property type="term" value="F:leucine-tRNA ligase activity"/>
    <property type="evidence" value="ECO:0007669"/>
    <property type="project" value="UniProtKB-UniRule"/>
</dbReference>
<dbReference type="EC" id="6.1.1.4" evidence="9"/>
<dbReference type="RefSeq" id="WP_279859725.1">
    <property type="nucleotide sequence ID" value="NZ_JAODZU010000002.1"/>
</dbReference>
<name>A0AA42HPG6_9BURK</name>
<keyword evidence="2 9" id="KW-0963">Cytoplasm</keyword>
<dbReference type="Proteomes" id="UP001158297">
    <property type="component" value="Unassembled WGS sequence"/>
</dbReference>
<evidence type="ECO:0000256" key="8">
    <source>
        <dbReference type="ARBA" id="ARBA00047469"/>
    </source>
</evidence>
<dbReference type="GO" id="GO:0005829">
    <property type="term" value="C:cytosol"/>
    <property type="evidence" value="ECO:0007669"/>
    <property type="project" value="TreeGrafter"/>
</dbReference>
<dbReference type="Pfam" id="PF13603">
    <property type="entry name" value="tRNA-synt_1_2"/>
    <property type="match status" value="1"/>
</dbReference>
<evidence type="ECO:0000259" key="11">
    <source>
        <dbReference type="Pfam" id="PF00133"/>
    </source>
</evidence>
<dbReference type="InterPro" id="IPR009008">
    <property type="entry name" value="Val/Leu/Ile-tRNA-synth_edit"/>
</dbReference>
<evidence type="ECO:0000313" key="15">
    <source>
        <dbReference type="EMBL" id="MDH0362140.1"/>
    </source>
</evidence>
<feature type="short sequence motif" description="'HIGH' region" evidence="9">
    <location>
        <begin position="42"/>
        <end position="52"/>
    </location>
</feature>
<comment type="caution">
    <text evidence="15">The sequence shown here is derived from an EMBL/GenBank/DDBJ whole genome shotgun (WGS) entry which is preliminary data.</text>
</comment>
<dbReference type="PANTHER" id="PTHR43740:SF2">
    <property type="entry name" value="LEUCINE--TRNA LIGASE, MITOCHONDRIAL"/>
    <property type="match status" value="1"/>
</dbReference>
<dbReference type="NCBIfam" id="TIGR00396">
    <property type="entry name" value="leuS_bact"/>
    <property type="match status" value="1"/>
</dbReference>
<evidence type="ECO:0000256" key="1">
    <source>
        <dbReference type="ARBA" id="ARBA00005594"/>
    </source>
</evidence>
<dbReference type="SUPFAM" id="SSF52374">
    <property type="entry name" value="Nucleotidylyl transferase"/>
    <property type="match status" value="1"/>
</dbReference>
<dbReference type="InterPro" id="IPR002300">
    <property type="entry name" value="aa-tRNA-synth_Ia"/>
</dbReference>
<keyword evidence="6 9" id="KW-0648">Protein biosynthesis</keyword>
<protein>
    <recommendedName>
        <fullName evidence="9">Leucine--tRNA ligase</fullName>
        <ecNumber evidence="9">6.1.1.4</ecNumber>
    </recommendedName>
    <alternativeName>
        <fullName evidence="9">Leucyl-tRNA synthetase</fullName>
        <shortName evidence="9">LeuRS</shortName>
    </alternativeName>
</protein>
<dbReference type="SUPFAM" id="SSF50677">
    <property type="entry name" value="ValRS/IleRS/LeuRS editing domain"/>
    <property type="match status" value="1"/>
</dbReference>
<evidence type="ECO:0000256" key="5">
    <source>
        <dbReference type="ARBA" id="ARBA00022840"/>
    </source>
</evidence>
<evidence type="ECO:0000256" key="2">
    <source>
        <dbReference type="ARBA" id="ARBA00022490"/>
    </source>
</evidence>
<evidence type="ECO:0000256" key="10">
    <source>
        <dbReference type="RuleBase" id="RU363035"/>
    </source>
</evidence>
<comment type="similarity">
    <text evidence="1 9 10">Belongs to the class-I aminoacyl-tRNA synthetase family.</text>
</comment>
<feature type="domain" description="Methionyl/Valyl/Leucyl/Isoleucyl-tRNA synthetase anticodon-binding" evidence="12">
    <location>
        <begin position="771"/>
        <end position="895"/>
    </location>
</feature>
<dbReference type="GO" id="GO:0006429">
    <property type="term" value="P:leucyl-tRNA aminoacylation"/>
    <property type="evidence" value="ECO:0007669"/>
    <property type="project" value="UniProtKB-UniRule"/>
</dbReference>
<keyword evidence="3 9" id="KW-0436">Ligase</keyword>
<dbReference type="AlphaFoldDB" id="A0AA42HPG6"/>